<feature type="compositionally biased region" description="Pro residues" evidence="1">
    <location>
        <begin position="514"/>
        <end position="526"/>
    </location>
</feature>
<feature type="region of interest" description="Disordered" evidence="1">
    <location>
        <begin position="279"/>
        <end position="530"/>
    </location>
</feature>
<feature type="compositionally biased region" description="Basic and acidic residues" evidence="1">
    <location>
        <begin position="283"/>
        <end position="293"/>
    </location>
</feature>
<protein>
    <submittedName>
        <fullName evidence="2">Uncharacterized protein</fullName>
    </submittedName>
</protein>
<reference evidence="2" key="1">
    <citation type="submission" date="2023-03" db="EMBL/GenBank/DDBJ databases">
        <title>Massive genome expansion in bonnet fungi (Mycena s.s.) driven by repeated elements and novel gene families across ecological guilds.</title>
        <authorList>
            <consortium name="Lawrence Berkeley National Laboratory"/>
            <person name="Harder C.B."/>
            <person name="Miyauchi S."/>
            <person name="Viragh M."/>
            <person name="Kuo A."/>
            <person name="Thoen E."/>
            <person name="Andreopoulos B."/>
            <person name="Lu D."/>
            <person name="Skrede I."/>
            <person name="Drula E."/>
            <person name="Henrissat B."/>
            <person name="Morin E."/>
            <person name="Kohler A."/>
            <person name="Barry K."/>
            <person name="LaButti K."/>
            <person name="Morin E."/>
            <person name="Salamov A."/>
            <person name="Lipzen A."/>
            <person name="Mereny Z."/>
            <person name="Hegedus B."/>
            <person name="Baldrian P."/>
            <person name="Stursova M."/>
            <person name="Weitz H."/>
            <person name="Taylor A."/>
            <person name="Grigoriev I.V."/>
            <person name="Nagy L.G."/>
            <person name="Martin F."/>
            <person name="Kauserud H."/>
        </authorList>
    </citation>
    <scope>NUCLEOTIDE SEQUENCE</scope>
    <source>
        <strain evidence="2">CBHHK188m</strain>
    </source>
</reference>
<proteinExistence type="predicted"/>
<dbReference type="Proteomes" id="UP001215280">
    <property type="component" value="Unassembled WGS sequence"/>
</dbReference>
<evidence type="ECO:0000256" key="1">
    <source>
        <dbReference type="SAM" id="MobiDB-lite"/>
    </source>
</evidence>
<feature type="compositionally biased region" description="Basic and acidic residues" evidence="1">
    <location>
        <begin position="409"/>
        <end position="425"/>
    </location>
</feature>
<keyword evidence="3" id="KW-1185">Reference proteome</keyword>
<evidence type="ECO:0000313" key="3">
    <source>
        <dbReference type="Proteomes" id="UP001215280"/>
    </source>
</evidence>
<feature type="compositionally biased region" description="Polar residues" evidence="1">
    <location>
        <begin position="362"/>
        <end position="396"/>
    </location>
</feature>
<feature type="compositionally biased region" description="Gly residues" evidence="1">
    <location>
        <begin position="502"/>
        <end position="513"/>
    </location>
</feature>
<feature type="region of interest" description="Disordered" evidence="1">
    <location>
        <begin position="721"/>
        <end position="745"/>
    </location>
</feature>
<comment type="caution">
    <text evidence="2">The sequence shown here is derived from an EMBL/GenBank/DDBJ whole genome shotgun (WGS) entry which is preliminary data.</text>
</comment>
<gene>
    <name evidence="2" type="ORF">DFH07DRAFT_784929</name>
</gene>
<feature type="compositionally biased region" description="Pro residues" evidence="1">
    <location>
        <begin position="481"/>
        <end position="497"/>
    </location>
</feature>
<dbReference type="EMBL" id="JARJLG010000305">
    <property type="protein sequence ID" value="KAJ7718494.1"/>
    <property type="molecule type" value="Genomic_DNA"/>
</dbReference>
<sequence>MSVMTELPPSSPPPGTESLKPPSRRPILPGMENGYAMSPMGQLRIQYNQDSEEDSALRKRITILVSKFELSSKDISDRGVSTSGAFSRFTLETGFSLRLRGLVSEFQTLLIAAADLIPERKESGRHFIIDPRNTLMGILGGAESLDEMTLAWKALRSRLELAQDYLEKYHVEYQAVMDAELLMSPASTDVVLYEGLENFANSTSMNTWAPTSDSLKAAFPERDVEERPSTVYYSTEGERRERELPEGSSWRASEDFTPPEMEIKTRSRKKVSIVEVPEEESEAEKSFERKLDETGAYPRIDSSSTISEDGKNKRGEPASAYSRIGSNTPFKKDIFPVNRSGGRPSDALPVPNPNLPNPIQGMASSSTRFQTVGESISQAVRSSQDPLANFRWSGNPSIPVGPTPMRFDPNVRRDLPPHLSERTTEEPEDREDPDRGGSGNGEFGSGSRVPMGNPNPDPGGDPSDSGDDDCGGPRDPDPPRRSNPPPRRGNRHPPPTGNPRGFPGGGSPGHPGGGGPPPGGGGPPPRGQLANLEGWLPEALGFWLPSRLKKGSAIYLWFSIQSARKQGEMRSHYLEYLNVIKDEFLGRKWQILMNLEFQRQSFRQSGHTDETPQQFIGRCIQYTRILAEGDDGGPMEVFLVMRNAPLKWNTILVLDNIYSTSQMYSKVSEHEDTLIEAAKRDQTDVITSYNLLSALRKVGVKVESPRGNNWNHRANLAAIEEESVEEMPPEKATSDLIPPEEESDEDVIVLKQVYNTFKKRQRPPPKGGYPYP</sequence>
<feature type="region of interest" description="Disordered" evidence="1">
    <location>
        <begin position="234"/>
        <end position="254"/>
    </location>
</feature>
<accession>A0AAD7MIX5</accession>
<name>A0AAD7MIX5_9AGAR</name>
<feature type="compositionally biased region" description="Basic and acidic residues" evidence="1">
    <location>
        <begin position="471"/>
        <end position="480"/>
    </location>
</feature>
<evidence type="ECO:0000313" key="2">
    <source>
        <dbReference type="EMBL" id="KAJ7718494.1"/>
    </source>
</evidence>
<feature type="compositionally biased region" description="Basic and acidic residues" evidence="1">
    <location>
        <begin position="236"/>
        <end position="245"/>
    </location>
</feature>
<organism evidence="2 3">
    <name type="scientific">Mycena maculata</name>
    <dbReference type="NCBI Taxonomy" id="230809"/>
    <lineage>
        <taxon>Eukaryota</taxon>
        <taxon>Fungi</taxon>
        <taxon>Dikarya</taxon>
        <taxon>Basidiomycota</taxon>
        <taxon>Agaricomycotina</taxon>
        <taxon>Agaricomycetes</taxon>
        <taxon>Agaricomycetidae</taxon>
        <taxon>Agaricales</taxon>
        <taxon>Marasmiineae</taxon>
        <taxon>Mycenaceae</taxon>
        <taxon>Mycena</taxon>
    </lineage>
</organism>
<feature type="region of interest" description="Disordered" evidence="1">
    <location>
        <begin position="1"/>
        <end position="33"/>
    </location>
</feature>
<dbReference type="AlphaFoldDB" id="A0AAD7MIX5"/>